<dbReference type="InterPro" id="IPR035899">
    <property type="entry name" value="DBL_dom_sf"/>
</dbReference>
<feature type="compositionally biased region" description="Low complexity" evidence="1">
    <location>
        <begin position="565"/>
        <end position="578"/>
    </location>
</feature>
<dbReference type="GO" id="GO:0005886">
    <property type="term" value="C:plasma membrane"/>
    <property type="evidence" value="ECO:0007669"/>
    <property type="project" value="TreeGrafter"/>
</dbReference>
<name>A0A267G3G0_9PLAT</name>
<feature type="domain" description="PDZ" evidence="3">
    <location>
        <begin position="168"/>
        <end position="246"/>
    </location>
</feature>
<feature type="region of interest" description="Disordered" evidence="1">
    <location>
        <begin position="255"/>
        <end position="277"/>
    </location>
</feature>
<gene>
    <name evidence="4" type="ORF">BOX15_Mlig010547g1</name>
</gene>
<dbReference type="PANTHER" id="PTHR46848">
    <property type="entry name" value="REGULATOR OF G-PROTEIN SIGNALING 3"/>
    <property type="match status" value="1"/>
</dbReference>
<dbReference type="PANTHER" id="PTHR46848:SF1">
    <property type="entry name" value="REGULATOR OF G-PROTEIN SIGNALING 3"/>
    <property type="match status" value="1"/>
</dbReference>
<dbReference type="GO" id="GO:0005634">
    <property type="term" value="C:nucleus"/>
    <property type="evidence" value="ECO:0007669"/>
    <property type="project" value="TreeGrafter"/>
</dbReference>
<dbReference type="Gene3D" id="2.30.42.10">
    <property type="match status" value="1"/>
</dbReference>
<feature type="compositionally biased region" description="Pro residues" evidence="1">
    <location>
        <begin position="298"/>
        <end position="307"/>
    </location>
</feature>
<dbReference type="OrthoDB" id="6093183at2759"/>
<comment type="caution">
    <text evidence="4">The sequence shown here is derived from an EMBL/GenBank/DDBJ whole genome shotgun (WGS) entry which is preliminary data.</text>
</comment>
<feature type="region of interest" description="Disordered" evidence="1">
    <location>
        <begin position="502"/>
        <end position="531"/>
    </location>
</feature>
<evidence type="ECO:0000313" key="4">
    <source>
        <dbReference type="EMBL" id="PAA80543.1"/>
    </source>
</evidence>
<dbReference type="CDD" id="cd00136">
    <property type="entry name" value="PDZ_canonical"/>
    <property type="match status" value="1"/>
</dbReference>
<accession>A0A267G3G0</accession>
<dbReference type="Gene3D" id="1.20.900.10">
    <property type="entry name" value="Dbl homology (DH) domain"/>
    <property type="match status" value="1"/>
</dbReference>
<dbReference type="GO" id="GO:0005085">
    <property type="term" value="F:guanyl-nucleotide exchange factor activity"/>
    <property type="evidence" value="ECO:0007669"/>
    <property type="project" value="InterPro"/>
</dbReference>
<keyword evidence="5" id="KW-1185">Reference proteome</keyword>
<feature type="compositionally biased region" description="Acidic residues" evidence="1">
    <location>
        <begin position="513"/>
        <end position="527"/>
    </location>
</feature>
<dbReference type="InterPro" id="IPR001478">
    <property type="entry name" value="PDZ"/>
</dbReference>
<evidence type="ECO:0000259" key="3">
    <source>
        <dbReference type="PROSITE" id="PS50106"/>
    </source>
</evidence>
<dbReference type="Pfam" id="PF00621">
    <property type="entry name" value="RhoGEF"/>
    <property type="match status" value="1"/>
</dbReference>
<evidence type="ECO:0000256" key="1">
    <source>
        <dbReference type="SAM" id="MobiDB-lite"/>
    </source>
</evidence>
<protein>
    <recommendedName>
        <fullName evidence="6">PDZ domain-containing protein</fullName>
    </recommendedName>
</protein>
<feature type="compositionally biased region" description="Low complexity" evidence="1">
    <location>
        <begin position="263"/>
        <end position="277"/>
    </location>
</feature>
<evidence type="ECO:0000313" key="5">
    <source>
        <dbReference type="Proteomes" id="UP000215902"/>
    </source>
</evidence>
<dbReference type="InterPro" id="IPR000219">
    <property type="entry name" value="DH_dom"/>
</dbReference>
<dbReference type="EMBL" id="NIVC01000575">
    <property type="protein sequence ID" value="PAA80543.1"/>
    <property type="molecule type" value="Genomic_DNA"/>
</dbReference>
<reference evidence="4 5" key="1">
    <citation type="submission" date="2017-06" db="EMBL/GenBank/DDBJ databases">
        <title>A platform for efficient transgenesis in Macrostomum lignano, a flatworm model organism for stem cell research.</title>
        <authorList>
            <person name="Berezikov E."/>
        </authorList>
    </citation>
    <scope>NUCLEOTIDE SEQUENCE [LARGE SCALE GENOMIC DNA]</scope>
    <source>
        <strain evidence="4">DV1</strain>
        <tissue evidence="4">Whole organism</tissue>
    </source>
</reference>
<dbReference type="Proteomes" id="UP000215902">
    <property type="component" value="Unassembled WGS sequence"/>
</dbReference>
<dbReference type="PROSITE" id="PS50010">
    <property type="entry name" value="DH_2"/>
    <property type="match status" value="1"/>
</dbReference>
<dbReference type="SMART" id="SM00325">
    <property type="entry name" value="RhoGEF"/>
    <property type="match status" value="1"/>
</dbReference>
<sequence>MHTAATQKRGGLGKLLRPLSCFRKESDSDSNSDCSSGSGSGRCGRAVDLAYTGMRDEEPHLRQRQRLGLRHGGDLPADAATSGCLLLRRRRQPQPDEDDNGEDPYGLAEGWRFVLSAPDLDRQAPLNPPTLDSAEPAAAAAAFAVPACSVTVGDEFGAGPGGRTEQRTFSLARSCQGGFGFTLVGSQPTRVGKVDAGSAAGLAGIRSGDIVVSINGDSVLSCCCDRVVRAIRQSPGRLEIRVQRWLADVDRATADAANPRQPQPQQQQQQPQQQQILQQEPFSTFSLSRRGFNNQMQPLPPPMPQPSSRPSVDEVANEAARQAAVARLASSEEAFALGLAACRQFYADRLAEFLTPDEHRAMFFNLEDLLEASCSSLSLIRQSQSLRGLVDNAGQIYRARLYQLCDQYRDYADNLNATALRLLRALLAACPEARTALRMARRSAASATPLPPLRRCLTEPVRHLRRLAAIFRDLLEATPPAHYDHMFAEDVAQSLEHCAASLPASTPGLHGAEEDDEDDYENFEDEDGRYKDYVNAGNKDYKEFKDSGLEEADAAMSPTARSLVASSSGVSSADPSAAELQQQRRRHSQWCGTNSSQQQPSQQLRQQQQPQHRQQEILSGHLVWHCRDSRQLPAAIGAHAMLLPDLLILAPHRREDAAAAGPILSQPLRLVECCSAQFDFAQNPRLLCLSFACGRTLLLEAPSGEAKQLWRSCITRRLGELSGWQLGPTDCY</sequence>
<dbReference type="InterPro" id="IPR036034">
    <property type="entry name" value="PDZ_sf"/>
</dbReference>
<dbReference type="SUPFAM" id="SSF50156">
    <property type="entry name" value="PDZ domain-like"/>
    <property type="match status" value="1"/>
</dbReference>
<dbReference type="PROSITE" id="PS50106">
    <property type="entry name" value="PDZ"/>
    <property type="match status" value="1"/>
</dbReference>
<dbReference type="SMART" id="SM00228">
    <property type="entry name" value="PDZ"/>
    <property type="match status" value="1"/>
</dbReference>
<dbReference type="STRING" id="282301.A0A267G3G0"/>
<feature type="domain" description="DH" evidence="2">
    <location>
        <begin position="320"/>
        <end position="505"/>
    </location>
</feature>
<dbReference type="AlphaFoldDB" id="A0A267G3G0"/>
<organism evidence="4 5">
    <name type="scientific">Macrostomum lignano</name>
    <dbReference type="NCBI Taxonomy" id="282301"/>
    <lineage>
        <taxon>Eukaryota</taxon>
        <taxon>Metazoa</taxon>
        <taxon>Spiralia</taxon>
        <taxon>Lophotrochozoa</taxon>
        <taxon>Platyhelminthes</taxon>
        <taxon>Rhabditophora</taxon>
        <taxon>Macrostomorpha</taxon>
        <taxon>Macrostomida</taxon>
        <taxon>Macrostomidae</taxon>
        <taxon>Macrostomum</taxon>
    </lineage>
</organism>
<evidence type="ECO:0000259" key="2">
    <source>
        <dbReference type="PROSITE" id="PS50010"/>
    </source>
</evidence>
<evidence type="ECO:0008006" key="6">
    <source>
        <dbReference type="Google" id="ProtNLM"/>
    </source>
</evidence>
<feature type="compositionally biased region" description="Low complexity" evidence="1">
    <location>
        <begin position="596"/>
        <end position="612"/>
    </location>
</feature>
<feature type="region of interest" description="Disordered" evidence="1">
    <location>
        <begin position="291"/>
        <end position="313"/>
    </location>
</feature>
<dbReference type="Pfam" id="PF00595">
    <property type="entry name" value="PDZ"/>
    <property type="match status" value="1"/>
</dbReference>
<feature type="region of interest" description="Disordered" evidence="1">
    <location>
        <begin position="565"/>
        <end position="614"/>
    </location>
</feature>
<dbReference type="SUPFAM" id="SSF48065">
    <property type="entry name" value="DBL homology domain (DH-domain)"/>
    <property type="match status" value="1"/>
</dbReference>
<proteinExistence type="predicted"/>